<comment type="caution">
    <text evidence="1">The sequence shown here is derived from an EMBL/GenBank/DDBJ whole genome shotgun (WGS) entry which is preliminary data.</text>
</comment>
<proteinExistence type="predicted"/>
<gene>
    <name evidence="1" type="ORF">F4821DRAFT_261113</name>
</gene>
<dbReference type="EMBL" id="MU394327">
    <property type="protein sequence ID" value="KAI6085273.1"/>
    <property type="molecule type" value="Genomic_DNA"/>
</dbReference>
<protein>
    <submittedName>
        <fullName evidence="1">Uncharacterized protein</fullName>
    </submittedName>
</protein>
<evidence type="ECO:0000313" key="2">
    <source>
        <dbReference type="Proteomes" id="UP001497680"/>
    </source>
</evidence>
<keyword evidence="2" id="KW-1185">Reference proteome</keyword>
<reference evidence="1 2" key="1">
    <citation type="journal article" date="2022" name="New Phytol.">
        <title>Ecological generalism drives hyperdiversity of secondary metabolite gene clusters in xylarialean endophytes.</title>
        <authorList>
            <person name="Franco M.E.E."/>
            <person name="Wisecaver J.H."/>
            <person name="Arnold A.E."/>
            <person name="Ju Y.M."/>
            <person name="Slot J.C."/>
            <person name="Ahrendt S."/>
            <person name="Moore L.P."/>
            <person name="Eastman K.E."/>
            <person name="Scott K."/>
            <person name="Konkel Z."/>
            <person name="Mondo S.J."/>
            <person name="Kuo A."/>
            <person name="Hayes R.D."/>
            <person name="Haridas S."/>
            <person name="Andreopoulos B."/>
            <person name="Riley R."/>
            <person name="LaButti K."/>
            <person name="Pangilinan J."/>
            <person name="Lipzen A."/>
            <person name="Amirebrahimi M."/>
            <person name="Yan J."/>
            <person name="Adam C."/>
            <person name="Keymanesh K."/>
            <person name="Ng V."/>
            <person name="Louie K."/>
            <person name="Northen T."/>
            <person name="Drula E."/>
            <person name="Henrissat B."/>
            <person name="Hsieh H.M."/>
            <person name="Youens-Clark K."/>
            <person name="Lutzoni F."/>
            <person name="Miadlikowska J."/>
            <person name="Eastwood D.C."/>
            <person name="Hamelin R.C."/>
            <person name="Grigoriev I.V."/>
            <person name="U'Ren J.M."/>
        </authorList>
    </citation>
    <scope>NUCLEOTIDE SEQUENCE [LARGE SCALE GENOMIC DNA]</scope>
    <source>
        <strain evidence="1 2">ER1909</strain>
    </source>
</reference>
<dbReference type="Proteomes" id="UP001497680">
    <property type="component" value="Unassembled WGS sequence"/>
</dbReference>
<name>A0ACC0CXT3_9PEZI</name>
<sequence>MALQHPDLVIGIDVGMTGTGVAYCSFGAEVETREPKRFRGWENGSTAHKIPTQLVYDRRNIKGDPIAWGSSELESTKDSVSGHWFKQGFALSPDQSSDNGYTDADLPSVDTLYQHFLSKLYNNIRVALWEQLGGSGKDWEDASIDFLFSVPAIWDSQARERFKYIATKAGFGCHSTHRVLASLTEPEAAAIFEINREDEKFQDGDTVLVVDAGGATTDLCLVRVDKKEKTSRLSELEPVTGDNVGGTYIDGEFQKLIADNLSKVDLPKTLAWKMISGGQFMKYKIRLNGGRAQAEISLEVPGLGRHETFEQCDIRKGEMFFKHDQLVQIFDEQIEDIAVLIDGVLNDMVMSQQGQLNHIILAGGLGSSAYVQKQLKGRYNADSLGNPPNVLKNVVFHVSSEPQLCVCQGLVYEYIHSIYNGSSTFTKLSSQFSFGIMRDELYNIRKQSHRAAKKHGRVKKTPMGNEQWVRNCVDWLILRGALMNPGEKTAKELHHRFERSVRRTDLQGQITIVSSAEDEPPKYFDSTNGVKKHRVLCCDYSSLKVSSKPWYSLERDYQQVDFKIEAQFGAEDVKFECLSLDGGEKLSKDPVIIQAKAMPQEVNFPQSLLLA</sequence>
<accession>A0ACC0CXT3</accession>
<organism evidence="1 2">
    <name type="scientific">Hypoxylon rubiginosum</name>
    <dbReference type="NCBI Taxonomy" id="110542"/>
    <lineage>
        <taxon>Eukaryota</taxon>
        <taxon>Fungi</taxon>
        <taxon>Dikarya</taxon>
        <taxon>Ascomycota</taxon>
        <taxon>Pezizomycotina</taxon>
        <taxon>Sordariomycetes</taxon>
        <taxon>Xylariomycetidae</taxon>
        <taxon>Xylariales</taxon>
        <taxon>Hypoxylaceae</taxon>
        <taxon>Hypoxylon</taxon>
    </lineage>
</organism>
<evidence type="ECO:0000313" key="1">
    <source>
        <dbReference type="EMBL" id="KAI6085273.1"/>
    </source>
</evidence>